<dbReference type="AlphaFoldDB" id="A0A9P3AKN2"/>
<reference evidence="1" key="1">
    <citation type="submission" date="2020-09" db="EMBL/GenBank/DDBJ databases">
        <title>Pseudomonas syringae pv. eriobotryae genome sequence causing loquat canker disease.</title>
        <authorList>
            <person name="Fukuda S."/>
            <person name="Tashiro H."/>
            <person name="Nagano Y."/>
        </authorList>
    </citation>
    <scope>NUCLEOTIDE SEQUENCE</scope>
    <source>
        <strain evidence="1">AM001</strain>
    </source>
</reference>
<gene>
    <name evidence="1" type="ORF">PSE10A_57390</name>
</gene>
<dbReference type="RefSeq" id="WP_189659390.1">
    <property type="nucleotide sequence ID" value="NZ_BMZW01000076.1"/>
</dbReference>
<evidence type="ECO:0000313" key="1">
    <source>
        <dbReference type="EMBL" id="GFZ63228.1"/>
    </source>
</evidence>
<dbReference type="EMBL" id="BMZW01000076">
    <property type="protein sequence ID" value="GFZ63228.1"/>
    <property type="molecule type" value="Genomic_DNA"/>
</dbReference>
<comment type="caution">
    <text evidence="1">The sequence shown here is derived from an EMBL/GenBank/DDBJ whole genome shotgun (WGS) entry which is preliminary data.</text>
</comment>
<evidence type="ECO:0000313" key="2">
    <source>
        <dbReference type="Proteomes" id="UP000630864"/>
    </source>
</evidence>
<organism evidence="1 2">
    <name type="scientific">Pseudomonas amygdali pv. eriobotryae</name>
    <dbReference type="NCBI Taxonomy" id="129137"/>
    <lineage>
        <taxon>Bacteria</taxon>
        <taxon>Pseudomonadati</taxon>
        <taxon>Pseudomonadota</taxon>
        <taxon>Gammaproteobacteria</taxon>
        <taxon>Pseudomonadales</taxon>
        <taxon>Pseudomonadaceae</taxon>
        <taxon>Pseudomonas</taxon>
        <taxon>Pseudomonas amygdali</taxon>
    </lineage>
</organism>
<protein>
    <submittedName>
        <fullName evidence="1">Uncharacterized protein</fullName>
    </submittedName>
</protein>
<sequence length="109" mass="12410">MPEEKIVFIQPAPVIRDENGFFQHPDMPDFDEGDGEKCKAWVAEQALEVGQVELEYASDKAVADRYFEAGDPDCSYWEPDRPDGEGWFCLAIHDTDDGPVCWWARRIAA</sequence>
<dbReference type="Proteomes" id="UP000630864">
    <property type="component" value="Unassembled WGS sequence"/>
</dbReference>
<accession>A0A9P3AKN2</accession>
<name>A0A9P3AKN2_PSEA0</name>
<proteinExistence type="predicted"/>